<keyword evidence="2" id="KW-1185">Reference proteome</keyword>
<dbReference type="AlphaFoldDB" id="A0A166EDW3"/>
<dbReference type="Proteomes" id="UP000076798">
    <property type="component" value="Unassembled WGS sequence"/>
</dbReference>
<protein>
    <submittedName>
        <fullName evidence="1">Uncharacterized protein</fullName>
    </submittedName>
</protein>
<sequence>MDERTAIRRNLKICCPLSGVPNDSRWEWRLKLARLLKYCSVIVVFSLSFPCCRCIGTSMAGVSCYGSRHSRICAVDAFERMKFHQEEKAAEDAPCGSHSDFQTMSIRSRRRLKRANFS</sequence>
<gene>
    <name evidence="1" type="ORF">SISSUDRAFT_634645</name>
</gene>
<name>A0A166EDW3_9AGAM</name>
<evidence type="ECO:0000313" key="1">
    <source>
        <dbReference type="EMBL" id="KZT39482.1"/>
    </source>
</evidence>
<reference evidence="1 2" key="1">
    <citation type="journal article" date="2016" name="Mol. Biol. Evol.">
        <title>Comparative Genomics of Early-Diverging Mushroom-Forming Fungi Provides Insights into the Origins of Lignocellulose Decay Capabilities.</title>
        <authorList>
            <person name="Nagy L.G."/>
            <person name="Riley R."/>
            <person name="Tritt A."/>
            <person name="Adam C."/>
            <person name="Daum C."/>
            <person name="Floudas D."/>
            <person name="Sun H."/>
            <person name="Yadav J.S."/>
            <person name="Pangilinan J."/>
            <person name="Larsson K.H."/>
            <person name="Matsuura K."/>
            <person name="Barry K."/>
            <person name="Labutti K."/>
            <person name="Kuo R."/>
            <person name="Ohm R.A."/>
            <person name="Bhattacharya S.S."/>
            <person name="Shirouzu T."/>
            <person name="Yoshinaga Y."/>
            <person name="Martin F.M."/>
            <person name="Grigoriev I.V."/>
            <person name="Hibbett D.S."/>
        </authorList>
    </citation>
    <scope>NUCLEOTIDE SEQUENCE [LARGE SCALE GENOMIC DNA]</scope>
    <source>
        <strain evidence="1 2">HHB10207 ss-3</strain>
    </source>
</reference>
<accession>A0A166EDW3</accession>
<evidence type="ECO:0000313" key="2">
    <source>
        <dbReference type="Proteomes" id="UP000076798"/>
    </source>
</evidence>
<dbReference type="EMBL" id="KV428045">
    <property type="protein sequence ID" value="KZT39482.1"/>
    <property type="molecule type" value="Genomic_DNA"/>
</dbReference>
<proteinExistence type="predicted"/>
<organism evidence="1 2">
    <name type="scientific">Sistotremastrum suecicum HHB10207 ss-3</name>
    <dbReference type="NCBI Taxonomy" id="1314776"/>
    <lineage>
        <taxon>Eukaryota</taxon>
        <taxon>Fungi</taxon>
        <taxon>Dikarya</taxon>
        <taxon>Basidiomycota</taxon>
        <taxon>Agaricomycotina</taxon>
        <taxon>Agaricomycetes</taxon>
        <taxon>Sistotremastrales</taxon>
        <taxon>Sistotremastraceae</taxon>
        <taxon>Sistotremastrum</taxon>
    </lineage>
</organism>